<evidence type="ECO:0000313" key="1">
    <source>
        <dbReference type="EMBL" id="JAP93948.1"/>
    </source>
</evidence>
<sequence length="518" mass="60093">LRYLCFQLQKISTKLDFMCLFPLKTFQPYLNKHKFLDHQYKIQITKHHKQFFQSKINYNSKMVQYSELHFKNLLNQYNSRHRFFLQCRILQIIKPSNSIRQLQYVQRQPLIVRQQSSLLQDGSNHIILRQLISSIYFVNIPIQETQKYMLMFLLNHYISCLDLSQMIGICDYIIICCIVSVTTKKLNHKISQQFQPSCDGGNILYVQILQLEVHLTMPNFEQIVFEFTKITGAPAGIARQYLRKCNNDLDEAVIQYMEENQDGQAVAPVVQPTVEKKQVDQQKIEYNKTGFNQFKPDNKAREEIFNDGGVKEGGSATAMYRPKKDPELHFVIYANGILVNKKFFDKQDQHTQELLKQMMENKEEIPQEFVDCLDPQDRPKHNEQVKVSIDKKMGEEYKQEVAQKAQSYQFDENEKGQVIQQASFQFTQPQKVQQNFSITGEGQNATVKIKADVTYTIKCTKSTTVRQIIEGMQANGGLINVQVEKCHLQTSQGKVVQLQQTVGDAGIAQMCVNLVVNQ</sequence>
<gene>
    <name evidence="1" type="ORF">TPC1_13570</name>
</gene>
<accession>A0A146KCH1</accession>
<organism evidence="1">
    <name type="scientific">Trepomonas sp. PC1</name>
    <dbReference type="NCBI Taxonomy" id="1076344"/>
    <lineage>
        <taxon>Eukaryota</taxon>
        <taxon>Metamonada</taxon>
        <taxon>Diplomonadida</taxon>
        <taxon>Hexamitidae</taxon>
        <taxon>Hexamitinae</taxon>
        <taxon>Trepomonas</taxon>
    </lineage>
</organism>
<dbReference type="EMBL" id="GDID01002658">
    <property type="protein sequence ID" value="JAP93948.1"/>
    <property type="molecule type" value="Transcribed_RNA"/>
</dbReference>
<dbReference type="AlphaFoldDB" id="A0A146KCH1"/>
<dbReference type="Gene3D" id="1.10.8.10">
    <property type="entry name" value="DNA helicase RuvA subunit, C-terminal domain"/>
    <property type="match status" value="1"/>
</dbReference>
<feature type="non-terminal residue" evidence="1">
    <location>
        <position position="1"/>
    </location>
</feature>
<protein>
    <submittedName>
        <fullName evidence="1">Uncharacterized protein</fullName>
    </submittedName>
</protein>
<reference evidence="1" key="1">
    <citation type="submission" date="2015-07" db="EMBL/GenBank/DDBJ databases">
        <title>Adaptation to a free-living lifestyle via gene acquisitions in the diplomonad Trepomonas sp. PC1.</title>
        <authorList>
            <person name="Xu F."/>
            <person name="Jerlstrom-Hultqvist J."/>
            <person name="Kolisko M."/>
            <person name="Simpson A.G.B."/>
            <person name="Roger A.J."/>
            <person name="Svard S.G."/>
            <person name="Andersson J.O."/>
        </authorList>
    </citation>
    <scope>NUCLEOTIDE SEQUENCE</scope>
    <source>
        <strain evidence="1">PC1</strain>
    </source>
</reference>
<name>A0A146KCH1_9EUKA</name>
<dbReference type="CDD" id="cd14273">
    <property type="entry name" value="UBA_TAP-C_like"/>
    <property type="match status" value="1"/>
</dbReference>
<dbReference type="Pfam" id="PF14555">
    <property type="entry name" value="UBA_4"/>
    <property type="match status" value="1"/>
</dbReference>
<proteinExistence type="predicted"/>